<accession>A0A8X6I7G2</accession>
<sequence length="75" mass="8261">MDKLYANEEYLPLSYADSEDNSTEINHDIFSVTDLSPAPIESPLNPSAPVFSSKYSIARGTPFGGRLLRPLEDCP</sequence>
<evidence type="ECO:0000313" key="2">
    <source>
        <dbReference type="Proteomes" id="UP000887013"/>
    </source>
</evidence>
<comment type="caution">
    <text evidence="1">The sequence shown here is derived from an EMBL/GenBank/DDBJ whole genome shotgun (WGS) entry which is preliminary data.</text>
</comment>
<name>A0A8X6I7G2_NEPPI</name>
<protein>
    <submittedName>
        <fullName evidence="1">Uncharacterized protein</fullName>
    </submittedName>
</protein>
<organism evidence="1 2">
    <name type="scientific">Nephila pilipes</name>
    <name type="common">Giant wood spider</name>
    <name type="synonym">Nephila maculata</name>
    <dbReference type="NCBI Taxonomy" id="299642"/>
    <lineage>
        <taxon>Eukaryota</taxon>
        <taxon>Metazoa</taxon>
        <taxon>Ecdysozoa</taxon>
        <taxon>Arthropoda</taxon>
        <taxon>Chelicerata</taxon>
        <taxon>Arachnida</taxon>
        <taxon>Araneae</taxon>
        <taxon>Araneomorphae</taxon>
        <taxon>Entelegynae</taxon>
        <taxon>Araneoidea</taxon>
        <taxon>Nephilidae</taxon>
        <taxon>Nephila</taxon>
    </lineage>
</organism>
<reference evidence="1" key="1">
    <citation type="submission" date="2020-08" db="EMBL/GenBank/DDBJ databases">
        <title>Multicomponent nature underlies the extraordinary mechanical properties of spider dragline silk.</title>
        <authorList>
            <person name="Kono N."/>
            <person name="Nakamura H."/>
            <person name="Mori M."/>
            <person name="Yoshida Y."/>
            <person name="Ohtoshi R."/>
            <person name="Malay A.D."/>
            <person name="Moran D.A.P."/>
            <person name="Tomita M."/>
            <person name="Numata K."/>
            <person name="Arakawa K."/>
        </authorList>
    </citation>
    <scope>NUCLEOTIDE SEQUENCE</scope>
</reference>
<dbReference type="AlphaFoldDB" id="A0A8X6I7G2"/>
<dbReference type="EMBL" id="BMAW01088166">
    <property type="protein sequence ID" value="GFS33348.1"/>
    <property type="molecule type" value="Genomic_DNA"/>
</dbReference>
<proteinExistence type="predicted"/>
<keyword evidence="2" id="KW-1185">Reference proteome</keyword>
<evidence type="ECO:0000313" key="1">
    <source>
        <dbReference type="EMBL" id="GFS33348.1"/>
    </source>
</evidence>
<dbReference type="Proteomes" id="UP000887013">
    <property type="component" value="Unassembled WGS sequence"/>
</dbReference>
<gene>
    <name evidence="1" type="ORF">NPIL_428351</name>
</gene>